<evidence type="ECO:0000313" key="2">
    <source>
        <dbReference type="EMBL" id="KAA1083641.1"/>
    </source>
</evidence>
<gene>
    <name evidence="2" type="ORF">PGT21_002243</name>
    <name evidence="3" type="ORF">PGTUg99_018399</name>
</gene>
<accession>A0A5B0RCB3</accession>
<dbReference type="EMBL" id="VDEP01000209">
    <property type="protein sequence ID" value="KAA1123386.1"/>
    <property type="molecule type" value="Genomic_DNA"/>
</dbReference>
<evidence type="ECO:0000256" key="1">
    <source>
        <dbReference type="SAM" id="SignalP"/>
    </source>
</evidence>
<evidence type="ECO:0000313" key="5">
    <source>
        <dbReference type="Proteomes" id="UP000325313"/>
    </source>
</evidence>
<feature type="signal peptide" evidence="1">
    <location>
        <begin position="1"/>
        <end position="18"/>
    </location>
</feature>
<protein>
    <submittedName>
        <fullName evidence="3">Uncharacterized protein</fullName>
    </submittedName>
</protein>
<organism evidence="3 5">
    <name type="scientific">Puccinia graminis f. sp. tritici</name>
    <dbReference type="NCBI Taxonomy" id="56615"/>
    <lineage>
        <taxon>Eukaryota</taxon>
        <taxon>Fungi</taxon>
        <taxon>Dikarya</taxon>
        <taxon>Basidiomycota</taxon>
        <taxon>Pucciniomycotina</taxon>
        <taxon>Pucciniomycetes</taxon>
        <taxon>Pucciniales</taxon>
        <taxon>Pucciniaceae</taxon>
        <taxon>Puccinia</taxon>
    </lineage>
</organism>
<dbReference type="AlphaFoldDB" id="A0A5B0RCB3"/>
<sequence>MRLLLTLVLAALPLLILADDPDPPYTVHCGNDQETWCGNCNLTSGKVPWKRPANQKWCPQECFCITPPS</sequence>
<keyword evidence="1" id="KW-0732">Signal</keyword>
<evidence type="ECO:0000313" key="4">
    <source>
        <dbReference type="Proteomes" id="UP000324748"/>
    </source>
</evidence>
<dbReference type="Proteomes" id="UP000325313">
    <property type="component" value="Unassembled WGS sequence"/>
</dbReference>
<reference evidence="4 5" key="1">
    <citation type="submission" date="2019-05" db="EMBL/GenBank/DDBJ databases">
        <title>Emergence of the Ug99 lineage of the wheat stem rust pathogen through somatic hybridization.</title>
        <authorList>
            <person name="Li F."/>
            <person name="Upadhyaya N.M."/>
            <person name="Sperschneider J."/>
            <person name="Matny O."/>
            <person name="Nguyen-Phuc H."/>
            <person name="Mago R."/>
            <person name="Raley C."/>
            <person name="Miller M.E."/>
            <person name="Silverstein K.A.T."/>
            <person name="Henningsen E."/>
            <person name="Hirsch C.D."/>
            <person name="Visser B."/>
            <person name="Pretorius Z.A."/>
            <person name="Steffenson B.J."/>
            <person name="Schwessinger B."/>
            <person name="Dodds P.N."/>
            <person name="Figueroa M."/>
        </authorList>
    </citation>
    <scope>NUCLEOTIDE SEQUENCE [LARGE SCALE GENOMIC DNA]</scope>
    <source>
        <strain evidence="2">21-0</strain>
        <strain evidence="3 5">Ug99</strain>
    </source>
</reference>
<dbReference type="EMBL" id="VSWC01000118">
    <property type="protein sequence ID" value="KAA1083641.1"/>
    <property type="molecule type" value="Genomic_DNA"/>
</dbReference>
<dbReference type="Proteomes" id="UP000324748">
    <property type="component" value="Unassembled WGS sequence"/>
</dbReference>
<comment type="caution">
    <text evidence="3">The sequence shown here is derived from an EMBL/GenBank/DDBJ whole genome shotgun (WGS) entry which is preliminary data.</text>
</comment>
<keyword evidence="4" id="KW-1185">Reference proteome</keyword>
<evidence type="ECO:0000313" key="3">
    <source>
        <dbReference type="EMBL" id="KAA1123386.1"/>
    </source>
</evidence>
<proteinExistence type="predicted"/>
<name>A0A5B0RCB3_PUCGR</name>
<feature type="chain" id="PRO_5036366620" evidence="1">
    <location>
        <begin position="19"/>
        <end position="69"/>
    </location>
</feature>